<dbReference type="PANTHER" id="PTHR23244">
    <property type="entry name" value="KELCH REPEAT DOMAIN"/>
    <property type="match status" value="1"/>
</dbReference>
<organism evidence="3 4">
    <name type="scientific">Saccharata proteae CBS 121410</name>
    <dbReference type="NCBI Taxonomy" id="1314787"/>
    <lineage>
        <taxon>Eukaryota</taxon>
        <taxon>Fungi</taxon>
        <taxon>Dikarya</taxon>
        <taxon>Ascomycota</taxon>
        <taxon>Pezizomycotina</taxon>
        <taxon>Dothideomycetes</taxon>
        <taxon>Dothideomycetes incertae sedis</taxon>
        <taxon>Botryosphaeriales</taxon>
        <taxon>Saccharataceae</taxon>
        <taxon>Saccharata</taxon>
    </lineage>
</organism>
<keyword evidence="2" id="KW-0472">Membrane</keyword>
<evidence type="ECO:0000256" key="1">
    <source>
        <dbReference type="SAM" id="MobiDB-lite"/>
    </source>
</evidence>
<dbReference type="AlphaFoldDB" id="A0A9P4HR74"/>
<evidence type="ECO:0000313" key="3">
    <source>
        <dbReference type="EMBL" id="KAF2086455.1"/>
    </source>
</evidence>
<evidence type="ECO:0000313" key="4">
    <source>
        <dbReference type="Proteomes" id="UP000799776"/>
    </source>
</evidence>
<reference evidence="3" key="1">
    <citation type="journal article" date="2020" name="Stud. Mycol.">
        <title>101 Dothideomycetes genomes: a test case for predicting lifestyles and emergence of pathogens.</title>
        <authorList>
            <person name="Haridas S."/>
            <person name="Albert R."/>
            <person name="Binder M."/>
            <person name="Bloem J."/>
            <person name="Labutti K."/>
            <person name="Salamov A."/>
            <person name="Andreopoulos B."/>
            <person name="Baker S."/>
            <person name="Barry K."/>
            <person name="Bills G."/>
            <person name="Bluhm B."/>
            <person name="Cannon C."/>
            <person name="Castanera R."/>
            <person name="Culley D."/>
            <person name="Daum C."/>
            <person name="Ezra D."/>
            <person name="Gonzalez J."/>
            <person name="Henrissat B."/>
            <person name="Kuo A."/>
            <person name="Liang C."/>
            <person name="Lipzen A."/>
            <person name="Lutzoni F."/>
            <person name="Magnuson J."/>
            <person name="Mondo S."/>
            <person name="Nolan M."/>
            <person name="Ohm R."/>
            <person name="Pangilinan J."/>
            <person name="Park H.-J."/>
            <person name="Ramirez L."/>
            <person name="Alfaro M."/>
            <person name="Sun H."/>
            <person name="Tritt A."/>
            <person name="Yoshinaga Y."/>
            <person name="Zwiers L.-H."/>
            <person name="Turgeon B."/>
            <person name="Goodwin S."/>
            <person name="Spatafora J."/>
            <person name="Crous P."/>
            <person name="Grigoriev I."/>
        </authorList>
    </citation>
    <scope>NUCLEOTIDE SEQUENCE</scope>
    <source>
        <strain evidence="3">CBS 121410</strain>
    </source>
</reference>
<comment type="caution">
    <text evidence="3">The sequence shown here is derived from an EMBL/GenBank/DDBJ whole genome shotgun (WGS) entry which is preliminary data.</text>
</comment>
<evidence type="ECO:0008006" key="5">
    <source>
        <dbReference type="Google" id="ProtNLM"/>
    </source>
</evidence>
<protein>
    <recommendedName>
        <fullName evidence="5">Cell wall anchored protein</fullName>
    </recommendedName>
</protein>
<keyword evidence="2" id="KW-0812">Transmembrane</keyword>
<feature type="compositionally biased region" description="Basic and acidic residues" evidence="1">
    <location>
        <begin position="508"/>
        <end position="527"/>
    </location>
</feature>
<evidence type="ECO:0000256" key="2">
    <source>
        <dbReference type="SAM" id="Phobius"/>
    </source>
</evidence>
<dbReference type="Gene3D" id="2.120.10.80">
    <property type="entry name" value="Kelch-type beta propeller"/>
    <property type="match status" value="1"/>
</dbReference>
<proteinExistence type="predicted"/>
<keyword evidence="4" id="KW-1185">Reference proteome</keyword>
<keyword evidence="2" id="KW-1133">Transmembrane helix</keyword>
<sequence>MLKGNSIFVDGGTELFRTNGTTTLGFNSYLVQIDMSKSWDAATNFSETVIGRFGNSSTGQNPPSVVRGGLYRGPANSTNLFTFGGSTFLANTSFPGWESPTPDHYSLWSYDTSLQTWGHYDLTAASPRRPNRGAMAEAATNGLAFWLNGEIDRGSSDVTYSISQYVGGMIVLNLNDQSAQNVSTADLGLPRLAGGLVFIDQIGQDGALIAFGGMYSAENGTNTFTNGLLLDFSTVALCDSFLSDNVTWFNQTTSGPVPPPRMGFCTLPSLRSAPDNSSYNLYMHGGIDPIKNILYDDVWVLSLPSFTWAQVYNGSQGRYGHSCHNAGNRQMISIGGSLDASMYEVETTAILPNLSALTCDPNPGGVNLFDMSEGGWSSVFDAHAPTYQVPQAIVDAIGGTPDGGATVTTPAGGFAATELAAMFSPQPTSTSTSSTSSGAIAGGVVGGVAGIAIVAGAAWTLLLRRRRRTRAQAAANEQQEMAVESERKELPAGYEDGMGAPTELSGECTREEMPADLERLEKDRKLESPTTAELPA</sequence>
<feature type="transmembrane region" description="Helical" evidence="2">
    <location>
        <begin position="439"/>
        <end position="462"/>
    </location>
</feature>
<dbReference type="InterPro" id="IPR015915">
    <property type="entry name" value="Kelch-typ_b-propeller"/>
</dbReference>
<dbReference type="OrthoDB" id="10251809at2759"/>
<name>A0A9P4HR74_9PEZI</name>
<dbReference type="EMBL" id="ML978724">
    <property type="protein sequence ID" value="KAF2086455.1"/>
    <property type="molecule type" value="Genomic_DNA"/>
</dbReference>
<feature type="region of interest" description="Disordered" evidence="1">
    <location>
        <begin position="473"/>
        <end position="536"/>
    </location>
</feature>
<dbReference type="Proteomes" id="UP000799776">
    <property type="component" value="Unassembled WGS sequence"/>
</dbReference>
<gene>
    <name evidence="3" type="ORF">K490DRAFT_44039</name>
</gene>
<accession>A0A9P4HR74</accession>
<dbReference type="SUPFAM" id="SSF117281">
    <property type="entry name" value="Kelch motif"/>
    <property type="match status" value="1"/>
</dbReference>